<reference evidence="5" key="1">
    <citation type="submission" date="2021-01" db="EMBL/GenBank/DDBJ databases">
        <authorList>
            <person name="Corre E."/>
            <person name="Pelletier E."/>
            <person name="Niang G."/>
            <person name="Scheremetjew M."/>
            <person name="Finn R."/>
            <person name="Kale V."/>
            <person name="Holt S."/>
            <person name="Cochrane G."/>
            <person name="Meng A."/>
            <person name="Brown T."/>
            <person name="Cohen L."/>
        </authorList>
    </citation>
    <scope>NUCLEOTIDE SEQUENCE</scope>
    <source>
        <strain evidence="5">308</strain>
    </source>
</reference>
<feature type="domain" description="CMP/dCMP-type deaminase" evidence="4">
    <location>
        <begin position="259"/>
        <end position="400"/>
    </location>
</feature>
<dbReference type="PANTHER" id="PTHR11079:SF156">
    <property type="entry name" value="INACTIVE TRNA-SPECIFIC ADENOSINE DEAMINASE-LIKE PROTEIN 3-RELATED"/>
    <property type="match status" value="1"/>
</dbReference>
<evidence type="ECO:0000256" key="2">
    <source>
        <dbReference type="ARBA" id="ARBA00038160"/>
    </source>
</evidence>
<keyword evidence="1" id="KW-0819">tRNA processing</keyword>
<dbReference type="InterPro" id="IPR016193">
    <property type="entry name" value="Cytidine_deaminase-like"/>
</dbReference>
<evidence type="ECO:0000256" key="3">
    <source>
        <dbReference type="SAM" id="MobiDB-lite"/>
    </source>
</evidence>
<evidence type="ECO:0000313" key="5">
    <source>
        <dbReference type="EMBL" id="CAD8880266.1"/>
    </source>
</evidence>
<dbReference type="GO" id="GO:0005737">
    <property type="term" value="C:cytoplasm"/>
    <property type="evidence" value="ECO:0007669"/>
    <property type="project" value="TreeGrafter"/>
</dbReference>
<dbReference type="InterPro" id="IPR002125">
    <property type="entry name" value="CMP_dCMP_dom"/>
</dbReference>
<accession>A0A7S1FNW1</accession>
<evidence type="ECO:0000256" key="1">
    <source>
        <dbReference type="ARBA" id="ARBA00022694"/>
    </source>
</evidence>
<dbReference type="AlphaFoldDB" id="A0A7S1FNW1"/>
<dbReference type="GO" id="GO:0052717">
    <property type="term" value="F:tRNA-specific adenosine-34 deaminase activity"/>
    <property type="evidence" value="ECO:0007669"/>
    <property type="project" value="TreeGrafter"/>
</dbReference>
<dbReference type="Gene3D" id="3.40.140.10">
    <property type="entry name" value="Cytidine Deaminase, domain 2"/>
    <property type="match status" value="1"/>
</dbReference>
<dbReference type="EMBL" id="HBFR01010283">
    <property type="protein sequence ID" value="CAD8880266.1"/>
    <property type="molecule type" value="Transcribed_RNA"/>
</dbReference>
<gene>
    <name evidence="5" type="ORF">CHYS00102_LOCUS7451</name>
</gene>
<sequence length="438" mass="49820">MSKATGDLDHPSSPALIDDLFIEVIDKNQKQEHLELFVPVVISAVPDPKQISTLLKELSQLLPIRKKQGSGSEETRGKVSNKNDIDPSLSHLKRVRKRFQKASTSSNSINDNETELQKFSVECDGTVVCSEQRTKKHNLQKNSPPLKRPKNADNKANGHVILEVILGYTFSYYEEMLPEERKRIEEKYKLAPYIYRVPSRAAESKKEFEMFSLIWPMLFNLERTDEFKVAESMLHEDDIQKMKYGMEKAIDDAEQGGKQWMSYFSQRKIIEYNMPKIGGAIILDPFTGEVVSTASNERSMMASSNFNKADSVFPDIINPLCTPIMLAIQGISRNERNNALKYPDGMANDEFRKGQYLCTGYDAYVTLEPNMYESMALVHSRIRNVIFGVHNREDGGLGGSKSEVCINSMPGTNHHYRAFHLNTCCNSILFQKCKNIHL</sequence>
<dbReference type="PROSITE" id="PS51747">
    <property type="entry name" value="CYT_DCMP_DEAMINASES_2"/>
    <property type="match status" value="1"/>
</dbReference>
<dbReference type="GO" id="GO:0005634">
    <property type="term" value="C:nucleus"/>
    <property type="evidence" value="ECO:0007669"/>
    <property type="project" value="TreeGrafter"/>
</dbReference>
<dbReference type="GO" id="GO:0008033">
    <property type="term" value="P:tRNA processing"/>
    <property type="evidence" value="ECO:0007669"/>
    <property type="project" value="UniProtKB-KW"/>
</dbReference>
<evidence type="ECO:0000259" key="4">
    <source>
        <dbReference type="PROSITE" id="PS51747"/>
    </source>
</evidence>
<organism evidence="5">
    <name type="scientific">Corethron hystrix</name>
    <dbReference type="NCBI Taxonomy" id="216773"/>
    <lineage>
        <taxon>Eukaryota</taxon>
        <taxon>Sar</taxon>
        <taxon>Stramenopiles</taxon>
        <taxon>Ochrophyta</taxon>
        <taxon>Bacillariophyta</taxon>
        <taxon>Coscinodiscophyceae</taxon>
        <taxon>Corethrophycidae</taxon>
        <taxon>Corethrales</taxon>
        <taxon>Corethraceae</taxon>
        <taxon>Corethron</taxon>
    </lineage>
</organism>
<dbReference type="PANTHER" id="PTHR11079">
    <property type="entry name" value="CYTOSINE DEAMINASE FAMILY MEMBER"/>
    <property type="match status" value="1"/>
</dbReference>
<protein>
    <recommendedName>
        <fullName evidence="4">CMP/dCMP-type deaminase domain-containing protein</fullName>
    </recommendedName>
</protein>
<feature type="compositionally biased region" description="Basic and acidic residues" evidence="3">
    <location>
        <begin position="73"/>
        <end position="85"/>
    </location>
</feature>
<comment type="similarity">
    <text evidence="2">Belongs to the cytidine and deoxycytidylate deaminase family. ADAT3 subfamily.</text>
</comment>
<proteinExistence type="inferred from homology"/>
<name>A0A7S1FNW1_9STRA</name>
<feature type="region of interest" description="Disordered" evidence="3">
    <location>
        <begin position="66"/>
        <end position="86"/>
    </location>
</feature>
<dbReference type="SUPFAM" id="SSF53927">
    <property type="entry name" value="Cytidine deaminase-like"/>
    <property type="match status" value="1"/>
</dbReference>